<feature type="transmembrane region" description="Helical" evidence="6">
    <location>
        <begin position="292"/>
        <end position="313"/>
    </location>
</feature>
<feature type="transmembrane region" description="Helical" evidence="6">
    <location>
        <begin position="190"/>
        <end position="208"/>
    </location>
</feature>
<feature type="transmembrane region" description="Helical" evidence="6">
    <location>
        <begin position="126"/>
        <end position="144"/>
    </location>
</feature>
<keyword evidence="4 6" id="KW-0472">Membrane</keyword>
<evidence type="ECO:0000256" key="4">
    <source>
        <dbReference type="ARBA" id="ARBA00023136"/>
    </source>
</evidence>
<dbReference type="RefSeq" id="XP_022466377.1">
    <property type="nucleotide sequence ID" value="XM_022610042.1"/>
</dbReference>
<dbReference type="Pfam" id="PF00892">
    <property type="entry name" value="EamA"/>
    <property type="match status" value="2"/>
</dbReference>
<protein>
    <recommendedName>
        <fullName evidence="7">EamA domain-containing protein</fullName>
    </recommendedName>
</protein>
<evidence type="ECO:0000313" key="9">
    <source>
        <dbReference type="Proteomes" id="UP000006310"/>
    </source>
</evidence>
<name>J7S2N0_HUIN7</name>
<dbReference type="PANTHER" id="PTHR22911">
    <property type="entry name" value="ACYL-MALONYL CONDENSING ENZYME-RELATED"/>
    <property type="match status" value="1"/>
</dbReference>
<keyword evidence="3 6" id="KW-1133">Transmembrane helix</keyword>
<dbReference type="EMBL" id="HE978323">
    <property type="protein sequence ID" value="CCK72132.1"/>
    <property type="molecule type" value="Genomic_DNA"/>
</dbReference>
<dbReference type="AlphaFoldDB" id="J7S2N0"/>
<organism evidence="8 9">
    <name type="scientific">Huiozyma naganishii (strain ATCC MYA-139 / BCRC 22969 / CBS 8797 / KCTC 17520 / NBRC 10181 / NCYC 3082 / Yp74L-3)</name>
    <name type="common">Yeast</name>
    <name type="synonym">Kazachstania naganishii</name>
    <dbReference type="NCBI Taxonomy" id="1071383"/>
    <lineage>
        <taxon>Eukaryota</taxon>
        <taxon>Fungi</taxon>
        <taxon>Dikarya</taxon>
        <taxon>Ascomycota</taxon>
        <taxon>Saccharomycotina</taxon>
        <taxon>Saccharomycetes</taxon>
        <taxon>Saccharomycetales</taxon>
        <taxon>Saccharomycetaceae</taxon>
        <taxon>Huiozyma</taxon>
    </lineage>
</organism>
<evidence type="ECO:0000256" key="6">
    <source>
        <dbReference type="SAM" id="Phobius"/>
    </source>
</evidence>
<proteinExistence type="predicted"/>
<feature type="transmembrane region" description="Helical" evidence="6">
    <location>
        <begin position="164"/>
        <end position="184"/>
    </location>
</feature>
<accession>J7S2N0</accession>
<dbReference type="OMA" id="PIASCYV"/>
<evidence type="ECO:0000256" key="5">
    <source>
        <dbReference type="SAM" id="MobiDB-lite"/>
    </source>
</evidence>
<evidence type="ECO:0000259" key="7">
    <source>
        <dbReference type="Pfam" id="PF00892"/>
    </source>
</evidence>
<reference evidence="8 9" key="1">
    <citation type="journal article" date="2011" name="Proc. Natl. Acad. Sci. U.S.A.">
        <title>Evolutionary erosion of yeast sex chromosomes by mating-type switching accidents.</title>
        <authorList>
            <person name="Gordon J.L."/>
            <person name="Armisen D."/>
            <person name="Proux-Wera E."/>
            <person name="Oheigeartaigh S.S."/>
            <person name="Byrne K.P."/>
            <person name="Wolfe K.H."/>
        </authorList>
    </citation>
    <scope>NUCLEOTIDE SEQUENCE [LARGE SCALE GENOMIC DNA]</scope>
    <source>
        <strain evidence="9">ATCC MYA-139 / BCRC 22969 / CBS 8797 / CCRC 22969 / KCTC 17520 / NBRC 10181 / NCYC 3082</strain>
    </source>
</reference>
<evidence type="ECO:0000256" key="3">
    <source>
        <dbReference type="ARBA" id="ARBA00022989"/>
    </source>
</evidence>
<dbReference type="HOGENOM" id="CLU_032828_4_1_1"/>
<keyword evidence="9" id="KW-1185">Reference proteome</keyword>
<dbReference type="InterPro" id="IPR000620">
    <property type="entry name" value="EamA_dom"/>
</dbReference>
<comment type="subcellular location">
    <subcellularLocation>
        <location evidence="1">Membrane</location>
        <topology evidence="1">Multi-pass membrane protein</topology>
    </subcellularLocation>
</comment>
<dbReference type="eggNOG" id="KOG4510">
    <property type="taxonomic scope" value="Eukaryota"/>
</dbReference>
<dbReference type="GeneID" id="34527887"/>
<dbReference type="InterPro" id="IPR037185">
    <property type="entry name" value="EmrE-like"/>
</dbReference>
<feature type="region of interest" description="Disordered" evidence="5">
    <location>
        <begin position="1"/>
        <end position="39"/>
    </location>
</feature>
<reference evidence="9" key="2">
    <citation type="submission" date="2012-08" db="EMBL/GenBank/DDBJ databases">
        <title>Genome sequence of Kazachstania naganishii.</title>
        <authorList>
            <person name="Gordon J.L."/>
            <person name="Armisen D."/>
            <person name="Proux-Wera E."/>
            <person name="OhEigeartaigh S.S."/>
            <person name="Byrne K.P."/>
            <person name="Wolfe K.H."/>
        </authorList>
    </citation>
    <scope>NUCLEOTIDE SEQUENCE [LARGE SCALE GENOMIC DNA]</scope>
    <source>
        <strain evidence="9">ATCC MYA-139 / BCRC 22969 / CBS 8797 / CCRC 22969 / KCTC 17520 / NBRC 10181 / NCYC 3082</strain>
    </source>
</reference>
<feature type="transmembrane region" description="Helical" evidence="6">
    <location>
        <begin position="220"/>
        <end position="239"/>
    </location>
</feature>
<dbReference type="Proteomes" id="UP000006310">
    <property type="component" value="Chromosome 10"/>
</dbReference>
<feature type="domain" description="EamA" evidence="7">
    <location>
        <begin position="262"/>
        <end position="396"/>
    </location>
</feature>
<evidence type="ECO:0000313" key="8">
    <source>
        <dbReference type="EMBL" id="CCK72132.1"/>
    </source>
</evidence>
<dbReference type="GO" id="GO:0016020">
    <property type="term" value="C:membrane"/>
    <property type="evidence" value="ECO:0007669"/>
    <property type="project" value="UniProtKB-SubCell"/>
</dbReference>
<feature type="transmembrane region" description="Helical" evidence="6">
    <location>
        <begin position="356"/>
        <end position="373"/>
    </location>
</feature>
<gene>
    <name evidence="8" type="primary">KNAG0J00490</name>
    <name evidence="8" type="ordered locus">KNAG_0J00490</name>
</gene>
<feature type="transmembrane region" description="Helical" evidence="6">
    <location>
        <begin position="259"/>
        <end position="280"/>
    </location>
</feature>
<evidence type="ECO:0000256" key="1">
    <source>
        <dbReference type="ARBA" id="ARBA00004141"/>
    </source>
</evidence>
<feature type="transmembrane region" description="Helical" evidence="6">
    <location>
        <begin position="325"/>
        <end position="344"/>
    </location>
</feature>
<feature type="region of interest" description="Disordered" evidence="5">
    <location>
        <begin position="403"/>
        <end position="439"/>
    </location>
</feature>
<dbReference type="KEGG" id="kng:KNAG_0J00490"/>
<dbReference type="OrthoDB" id="306876at2759"/>
<keyword evidence="2 6" id="KW-0812">Transmembrane</keyword>
<dbReference type="PANTHER" id="PTHR22911:SF6">
    <property type="entry name" value="SOLUTE CARRIER FAMILY 35 MEMBER G1"/>
    <property type="match status" value="1"/>
</dbReference>
<sequence length="439" mass="48944">MGSTGRRELTMQSVGTPRIAQKVETPGSTPQAKKRPIVISTAEADDEQEHEEVFEGMPANGGGGGRSHFNLERVSRWQQFKEKYVDTNVGLILLVVAQFFNTLMIVSTKLLETNPVAGQKIKPLQILVVRMAITYIGCLVYMYVNRATVKYVPFGDPKVRKWLILRGCTGFFGVFGSYFSLMYLSISDSVLISFLSPSITILLAWAVLRERIHRYEVAGCFVSLLGVVLIIRPPFLFGVDALDSSADPSPVESHHPRDRLIATLVALLGCFGMSCVYIIIRFIGDRAHAIMSVSYFSLITLIVSIIGVLTIPSMKFQMPHSSKEWLLFANLGISGFCFQLMLTMGIQRERAGRGSLITYTQLVYAIFWDVWLYHHPPSIWSVCGMFIIIGSTLYVVRLKNSGPTVSDDADTPSTVSEQDGDELEAQRLDPPIQLEDIER</sequence>
<feature type="transmembrane region" description="Helical" evidence="6">
    <location>
        <begin position="85"/>
        <end position="106"/>
    </location>
</feature>
<feature type="transmembrane region" description="Helical" evidence="6">
    <location>
        <begin position="379"/>
        <end position="396"/>
    </location>
</feature>
<feature type="domain" description="EamA" evidence="7">
    <location>
        <begin position="90"/>
        <end position="231"/>
    </location>
</feature>
<evidence type="ECO:0000256" key="2">
    <source>
        <dbReference type="ARBA" id="ARBA00022692"/>
    </source>
</evidence>
<dbReference type="SUPFAM" id="SSF103481">
    <property type="entry name" value="Multidrug resistance efflux transporter EmrE"/>
    <property type="match status" value="2"/>
</dbReference>